<feature type="chain" id="PRO_5045576484" evidence="1">
    <location>
        <begin position="20"/>
        <end position="144"/>
    </location>
</feature>
<dbReference type="EMBL" id="JBHULM010000004">
    <property type="protein sequence ID" value="MFD2541108.1"/>
    <property type="molecule type" value="Genomic_DNA"/>
</dbReference>
<sequence>MKFIFTFLFVFTYISTAFSQESNTLSFANFETDFFTYKPEQKKSVTNDHFSFAEYVIAETKKSLNNEVSNYNVIHYWNILTALDMLKEDKGTILLAFQKMAELEGSCKYIVNYKDKISFYKTITGMYEHYYSQCKKRDTLVGTN</sequence>
<protein>
    <submittedName>
        <fullName evidence="2">Uncharacterized protein</fullName>
    </submittedName>
</protein>
<accession>A0ABW5JY83</accession>
<evidence type="ECO:0000313" key="3">
    <source>
        <dbReference type="Proteomes" id="UP001597467"/>
    </source>
</evidence>
<keyword evidence="3" id="KW-1185">Reference proteome</keyword>
<name>A0ABW5JY83_9FLAO</name>
<evidence type="ECO:0000256" key="1">
    <source>
        <dbReference type="SAM" id="SignalP"/>
    </source>
</evidence>
<organism evidence="2 3">
    <name type="scientific">Lacinutrix gracilariae</name>
    <dbReference type="NCBI Taxonomy" id="1747198"/>
    <lineage>
        <taxon>Bacteria</taxon>
        <taxon>Pseudomonadati</taxon>
        <taxon>Bacteroidota</taxon>
        <taxon>Flavobacteriia</taxon>
        <taxon>Flavobacteriales</taxon>
        <taxon>Flavobacteriaceae</taxon>
        <taxon>Lacinutrix</taxon>
    </lineage>
</organism>
<feature type="signal peptide" evidence="1">
    <location>
        <begin position="1"/>
        <end position="19"/>
    </location>
</feature>
<gene>
    <name evidence="2" type="ORF">ACFSSB_02155</name>
</gene>
<dbReference type="Proteomes" id="UP001597467">
    <property type="component" value="Unassembled WGS sequence"/>
</dbReference>
<keyword evidence="1" id="KW-0732">Signal</keyword>
<dbReference type="RefSeq" id="WP_379900471.1">
    <property type="nucleotide sequence ID" value="NZ_JBHULM010000004.1"/>
</dbReference>
<evidence type="ECO:0000313" key="2">
    <source>
        <dbReference type="EMBL" id="MFD2541108.1"/>
    </source>
</evidence>
<proteinExistence type="predicted"/>
<comment type="caution">
    <text evidence="2">The sequence shown here is derived from an EMBL/GenBank/DDBJ whole genome shotgun (WGS) entry which is preliminary data.</text>
</comment>
<reference evidence="3" key="1">
    <citation type="journal article" date="2019" name="Int. J. Syst. Evol. Microbiol.">
        <title>The Global Catalogue of Microorganisms (GCM) 10K type strain sequencing project: providing services to taxonomists for standard genome sequencing and annotation.</title>
        <authorList>
            <consortium name="The Broad Institute Genomics Platform"/>
            <consortium name="The Broad Institute Genome Sequencing Center for Infectious Disease"/>
            <person name="Wu L."/>
            <person name="Ma J."/>
        </authorList>
    </citation>
    <scope>NUCLEOTIDE SEQUENCE [LARGE SCALE GENOMIC DNA]</scope>
    <source>
        <strain evidence="3">KCTC 42808</strain>
    </source>
</reference>